<keyword evidence="1" id="KW-0812">Transmembrane</keyword>
<feature type="transmembrane region" description="Helical" evidence="1">
    <location>
        <begin position="31"/>
        <end position="51"/>
    </location>
</feature>
<evidence type="ECO:0000313" key="3">
    <source>
        <dbReference type="Proteomes" id="UP000291084"/>
    </source>
</evidence>
<sequence length="91" mass="10612">HLYLQNFRLFFFPPKFPTPFLLSKFRNRSSLLKLLIIIALSFFLSFFVLPFRSLRVFSFDSSNELQWKLVQAAITVDSSSDVQSSYSPVIV</sequence>
<dbReference type="AlphaFoldDB" id="A0A0S3STH5"/>
<feature type="non-terminal residue" evidence="2">
    <location>
        <position position="1"/>
    </location>
</feature>
<dbReference type="Proteomes" id="UP000291084">
    <property type="component" value="Chromosome 8"/>
</dbReference>
<evidence type="ECO:0000256" key="1">
    <source>
        <dbReference type="SAM" id="Phobius"/>
    </source>
</evidence>
<proteinExistence type="predicted"/>
<gene>
    <name evidence="2" type="primary">Vigan.08G302600</name>
    <name evidence="2" type="ORF">VIGAN_08302600</name>
</gene>
<reference evidence="2 3" key="1">
    <citation type="journal article" date="2015" name="Sci. Rep.">
        <title>The power of single molecule real-time sequencing technology in the de novo assembly of a eukaryotic genome.</title>
        <authorList>
            <person name="Sakai H."/>
            <person name="Naito K."/>
            <person name="Ogiso-Tanaka E."/>
            <person name="Takahashi Y."/>
            <person name="Iseki K."/>
            <person name="Muto C."/>
            <person name="Satou K."/>
            <person name="Teruya K."/>
            <person name="Shiroma A."/>
            <person name="Shimoji M."/>
            <person name="Hirano T."/>
            <person name="Itoh T."/>
            <person name="Kaga A."/>
            <person name="Tomooka N."/>
        </authorList>
    </citation>
    <scope>NUCLEOTIDE SEQUENCE [LARGE SCALE GENOMIC DNA]</scope>
    <source>
        <strain evidence="3">cv. Shumari</strain>
    </source>
</reference>
<protein>
    <submittedName>
        <fullName evidence="2">Uncharacterized protein</fullName>
    </submittedName>
</protein>
<keyword evidence="3" id="KW-1185">Reference proteome</keyword>
<keyword evidence="1" id="KW-1133">Transmembrane helix</keyword>
<name>A0A0S3STH5_PHAAN</name>
<evidence type="ECO:0000313" key="2">
    <source>
        <dbReference type="EMBL" id="BAT96139.1"/>
    </source>
</evidence>
<keyword evidence="1" id="KW-0472">Membrane</keyword>
<dbReference type="EMBL" id="AP015041">
    <property type="protein sequence ID" value="BAT96139.1"/>
    <property type="molecule type" value="Genomic_DNA"/>
</dbReference>
<organism evidence="2 3">
    <name type="scientific">Vigna angularis var. angularis</name>
    <dbReference type="NCBI Taxonomy" id="157739"/>
    <lineage>
        <taxon>Eukaryota</taxon>
        <taxon>Viridiplantae</taxon>
        <taxon>Streptophyta</taxon>
        <taxon>Embryophyta</taxon>
        <taxon>Tracheophyta</taxon>
        <taxon>Spermatophyta</taxon>
        <taxon>Magnoliopsida</taxon>
        <taxon>eudicotyledons</taxon>
        <taxon>Gunneridae</taxon>
        <taxon>Pentapetalae</taxon>
        <taxon>rosids</taxon>
        <taxon>fabids</taxon>
        <taxon>Fabales</taxon>
        <taxon>Fabaceae</taxon>
        <taxon>Papilionoideae</taxon>
        <taxon>50 kb inversion clade</taxon>
        <taxon>NPAAA clade</taxon>
        <taxon>indigoferoid/millettioid clade</taxon>
        <taxon>Phaseoleae</taxon>
        <taxon>Vigna</taxon>
    </lineage>
</organism>
<accession>A0A0S3STH5</accession>